<gene>
    <name evidence="5" type="ORF">GCM10011613_21060</name>
</gene>
<dbReference type="Pfam" id="PF00990">
    <property type="entry name" value="GGDEF"/>
    <property type="match status" value="1"/>
</dbReference>
<reference evidence="6" key="1">
    <citation type="journal article" date="2019" name="Int. J. Syst. Evol. Microbiol.">
        <title>The Global Catalogue of Microorganisms (GCM) 10K type strain sequencing project: providing services to taxonomists for standard genome sequencing and annotation.</title>
        <authorList>
            <consortium name="The Broad Institute Genomics Platform"/>
            <consortium name="The Broad Institute Genome Sequencing Center for Infectious Disease"/>
            <person name="Wu L."/>
            <person name="Ma J."/>
        </authorList>
    </citation>
    <scope>NUCLEOTIDE SEQUENCE [LARGE SCALE GENOMIC DNA]</scope>
    <source>
        <strain evidence="6">KCTC 32239</strain>
    </source>
</reference>
<dbReference type="PROSITE" id="PS50887">
    <property type="entry name" value="GGDEF"/>
    <property type="match status" value="1"/>
</dbReference>
<dbReference type="SMART" id="SM00267">
    <property type="entry name" value="GGDEF"/>
    <property type="match status" value="1"/>
</dbReference>
<organism evidence="5 6">
    <name type="scientific">Cellvibrio zantedeschiae</name>
    <dbReference type="NCBI Taxonomy" id="1237077"/>
    <lineage>
        <taxon>Bacteria</taxon>
        <taxon>Pseudomonadati</taxon>
        <taxon>Pseudomonadota</taxon>
        <taxon>Gammaproteobacteria</taxon>
        <taxon>Cellvibrionales</taxon>
        <taxon>Cellvibrionaceae</taxon>
        <taxon>Cellvibrio</taxon>
    </lineage>
</organism>
<feature type="transmembrane region" description="Helical" evidence="3">
    <location>
        <begin position="64"/>
        <end position="84"/>
    </location>
</feature>
<dbReference type="PANTHER" id="PTHR45138">
    <property type="entry name" value="REGULATORY COMPONENTS OF SENSORY TRANSDUCTION SYSTEM"/>
    <property type="match status" value="1"/>
</dbReference>
<feature type="transmembrane region" description="Helical" evidence="3">
    <location>
        <begin position="136"/>
        <end position="153"/>
    </location>
</feature>
<dbReference type="CDD" id="cd01949">
    <property type="entry name" value="GGDEF"/>
    <property type="match status" value="1"/>
</dbReference>
<dbReference type="InterPro" id="IPR029787">
    <property type="entry name" value="Nucleotide_cyclase"/>
</dbReference>
<keyword evidence="3" id="KW-0812">Transmembrane</keyword>
<comment type="caution">
    <text evidence="5">The sequence shown here is derived from an EMBL/GenBank/DDBJ whole genome shotgun (WGS) entry which is preliminary data.</text>
</comment>
<dbReference type="InterPro" id="IPR000160">
    <property type="entry name" value="GGDEF_dom"/>
</dbReference>
<dbReference type="Proteomes" id="UP000619761">
    <property type="component" value="Unassembled WGS sequence"/>
</dbReference>
<evidence type="ECO:0000313" key="5">
    <source>
        <dbReference type="EMBL" id="GGY75339.1"/>
    </source>
</evidence>
<dbReference type="InterPro" id="IPR050469">
    <property type="entry name" value="Diguanylate_Cyclase"/>
</dbReference>
<feature type="transmembrane region" description="Helical" evidence="3">
    <location>
        <begin position="113"/>
        <end position="130"/>
    </location>
</feature>
<keyword evidence="3" id="KW-0472">Membrane</keyword>
<dbReference type="PANTHER" id="PTHR45138:SF9">
    <property type="entry name" value="DIGUANYLATE CYCLASE DGCM-RELATED"/>
    <property type="match status" value="1"/>
</dbReference>
<proteinExistence type="predicted"/>
<sequence>MFDNSTNKFQLGLVYLFAILAVIGIGPFVYLRYAQGEITHALLDLAIVCAAIGSAVYARWRGEATAAILNFAAGFYTLGAIVVVHLNSPIFVFWIFPTVLANFFLLRPKRAIILNLIAIALVVPVAWRLGKTLDSLAMMSSLFFGSTMAYLFARLTEEQRLRLEIFASQDPLTMLGNRRLMDEELRLCTDDFARYKIPATLIVFDLDKFKDINDKFGHSIGDQVLINIGNLLSARLRKTDRAFRFGGEEFVLLARNTRLDEAAIIAEQIRVQITTHINGPKGTISASFGCASIQPEETREQWFVRADRAMYEAKEQGRNCVVLAEE</sequence>
<dbReference type="SUPFAM" id="SSF55073">
    <property type="entry name" value="Nucleotide cyclase"/>
    <property type="match status" value="1"/>
</dbReference>
<dbReference type="Gene3D" id="3.30.70.270">
    <property type="match status" value="1"/>
</dbReference>
<evidence type="ECO:0000256" key="3">
    <source>
        <dbReference type="SAM" id="Phobius"/>
    </source>
</evidence>
<dbReference type="EC" id="2.7.7.65" evidence="1"/>
<dbReference type="NCBIfam" id="TIGR00254">
    <property type="entry name" value="GGDEF"/>
    <property type="match status" value="1"/>
</dbReference>
<evidence type="ECO:0000256" key="1">
    <source>
        <dbReference type="ARBA" id="ARBA00012528"/>
    </source>
</evidence>
<evidence type="ECO:0000313" key="6">
    <source>
        <dbReference type="Proteomes" id="UP000619761"/>
    </source>
</evidence>
<feature type="transmembrane region" description="Helical" evidence="3">
    <location>
        <begin position="90"/>
        <end position="106"/>
    </location>
</feature>
<accession>A0ABQ3B2R3</accession>
<evidence type="ECO:0000256" key="2">
    <source>
        <dbReference type="ARBA" id="ARBA00034247"/>
    </source>
</evidence>
<protein>
    <recommendedName>
        <fullName evidence="1">diguanylate cyclase</fullName>
        <ecNumber evidence="1">2.7.7.65</ecNumber>
    </recommendedName>
</protein>
<evidence type="ECO:0000259" key="4">
    <source>
        <dbReference type="PROSITE" id="PS50887"/>
    </source>
</evidence>
<feature type="transmembrane region" description="Helical" evidence="3">
    <location>
        <begin position="38"/>
        <end position="57"/>
    </location>
</feature>
<comment type="catalytic activity">
    <reaction evidence="2">
        <text>2 GTP = 3',3'-c-di-GMP + 2 diphosphate</text>
        <dbReference type="Rhea" id="RHEA:24898"/>
        <dbReference type="ChEBI" id="CHEBI:33019"/>
        <dbReference type="ChEBI" id="CHEBI:37565"/>
        <dbReference type="ChEBI" id="CHEBI:58805"/>
        <dbReference type="EC" id="2.7.7.65"/>
    </reaction>
</comment>
<dbReference type="RefSeq" id="WP_189418133.1">
    <property type="nucleotide sequence ID" value="NZ_BMYZ01000001.1"/>
</dbReference>
<keyword evidence="6" id="KW-1185">Reference proteome</keyword>
<feature type="transmembrane region" description="Helical" evidence="3">
    <location>
        <begin position="12"/>
        <end position="32"/>
    </location>
</feature>
<dbReference type="InterPro" id="IPR043128">
    <property type="entry name" value="Rev_trsase/Diguanyl_cyclase"/>
</dbReference>
<feature type="domain" description="GGDEF" evidence="4">
    <location>
        <begin position="197"/>
        <end position="326"/>
    </location>
</feature>
<keyword evidence="3" id="KW-1133">Transmembrane helix</keyword>
<dbReference type="EMBL" id="BMYZ01000001">
    <property type="protein sequence ID" value="GGY75339.1"/>
    <property type="molecule type" value="Genomic_DNA"/>
</dbReference>
<name>A0ABQ3B2R3_9GAMM</name>